<feature type="transmembrane region" description="Helical" evidence="1">
    <location>
        <begin position="745"/>
        <end position="768"/>
    </location>
</feature>
<feature type="transmembrane region" description="Helical" evidence="1">
    <location>
        <begin position="720"/>
        <end position="739"/>
    </location>
</feature>
<gene>
    <name evidence="2" type="ORF">Sam112_gp16</name>
</gene>
<feature type="transmembrane region" description="Helical" evidence="1">
    <location>
        <begin position="631"/>
        <end position="652"/>
    </location>
</feature>
<dbReference type="EMBL" id="MN604230">
    <property type="protein sequence ID" value="QGF21720.1"/>
    <property type="molecule type" value="Genomic_DNA"/>
</dbReference>
<dbReference type="InterPro" id="IPR016024">
    <property type="entry name" value="ARM-type_fold"/>
</dbReference>
<evidence type="ECO:0000256" key="1">
    <source>
        <dbReference type="SAM" id="Phobius"/>
    </source>
</evidence>
<feature type="transmembrane region" description="Helical" evidence="1">
    <location>
        <begin position="484"/>
        <end position="513"/>
    </location>
</feature>
<sequence length="1028" mass="109088">MSALRELVVAIDFDEIDVGALTRVDSAMDAIENELQSMDRLINDVGSEFNQMGAEGAAAGNVIHGVFNSVANSADEAGDEIQGATAEIIEFAAAGSAAGEVMDNAFDGVERDVDGIANEVNQASAAMAGAAAAATVSGAAMDRAFEGANDDIEELIRDVGHLGRELVGAAAKAALLGTALTGAVGMASAATAPLLAATMGLVSSMGAAAIGAGAYGAVAVSVLGQVFESATQVDQIQQKIDSADSAKERIAAQKELAALYDGMSESQRNALTQLQEFKSFWGDFTKQFEEPIFSAFNQGLQVAQGMLQGLAPTISNVSGVVNNLLGELNGLISGGGMNGFFEWLSTTASDSLYNWAHIFGNTFSGIFGLLQAFTPLGQQMEQGLLGITEKFSNWANTLSSNPAFQNFVEYVQTNGPVLWDTLGNIANIFGDIIKAAAPLGEVVLAAFEGITQSISDITPGLTDVVQTMIDAGTSIKDNWEPISAILLGAAGAVLAFKTMTMGLTIIQGINALMIAWRAGTVMQTLAMWGLNASLLANPLTWIAIAIGAVIAIGVLLYQNWDTIKAKAGELWTWISEVWSSLVEWTKTTWNEMTTAIGEAWDAAVEWVTTGVQSMIEGISQWWNQLVADATMMWNLLVITIQMILSTIVSWVVTKAMEIWTGLTFIWDMVVLGATTAWNLLVTTVTTVFSMLWTGIVTIATSIWTGLVAIFTAIQTTAVTIWTAIVTAISTIFSLVWNFIVTTATAIWTTISTVFNAILQTAISIWTAVSSAIQTFFTMAWNFVVQIATSIWNTIVEKFNAVLQTAQSIWTAVTSAIQSAFRSAVDIVIQIAMSIYNTIKEKFDSILSTAKDIWNGVKTTISDAMNSAKDAVSNFFEPLFGWIDKAKGLWSGFTSAISNFKMPSFSFPSLPSWMPGGGADGSHKTGLSRVPFDGYKAVLHKDEAVLTAKQSDALRAAGVLDNAGSKPRVSMGTDVAPTGKAQSSSVVFSPSVKVEVNGGNGDSREIARQAAIAARKELEAMFDNLGLNW</sequence>
<keyword evidence="1" id="KW-0812">Transmembrane</keyword>
<keyword evidence="3" id="KW-1185">Reference proteome</keyword>
<feature type="transmembrane region" description="Helical" evidence="1">
    <location>
        <begin position="534"/>
        <end position="557"/>
    </location>
</feature>
<reference evidence="2 3" key="1">
    <citation type="submission" date="2019-10" db="EMBL/GenBank/DDBJ databases">
        <authorList>
            <person name="Kazantseva O."/>
            <person name="Piligrimova E."/>
            <person name="Shadrin A."/>
            <person name="Zagorodny V."/>
        </authorList>
    </citation>
    <scope>NUCLEOTIDE SEQUENCE [LARGE SCALE GENOMIC DNA]</scope>
</reference>
<evidence type="ECO:0000313" key="2">
    <source>
        <dbReference type="EMBL" id="QGF21720.1"/>
    </source>
</evidence>
<feature type="transmembrane region" description="Helical" evidence="1">
    <location>
        <begin position="664"/>
        <end position="684"/>
    </location>
</feature>
<feature type="transmembrane region" description="Helical" evidence="1">
    <location>
        <begin position="690"/>
        <end position="713"/>
    </location>
</feature>
<dbReference type="SUPFAM" id="SSF48371">
    <property type="entry name" value="ARM repeat"/>
    <property type="match status" value="1"/>
</dbReference>
<dbReference type="Proteomes" id="UP000343370">
    <property type="component" value="Segment"/>
</dbReference>
<keyword evidence="1" id="KW-0472">Membrane</keyword>
<name>A0A5Q2F3V1_9CAUD</name>
<protein>
    <submittedName>
        <fullName evidence="2">Putative tail tape measure protein</fullName>
    </submittedName>
</protein>
<keyword evidence="1" id="KW-1133">Transmembrane helix</keyword>
<proteinExistence type="predicted"/>
<organism evidence="2 3">
    <name type="scientific">Bacillus phage vB_BcM_Sam112</name>
    <dbReference type="NCBI Taxonomy" id="2663324"/>
    <lineage>
        <taxon>Viruses</taxon>
        <taxon>Duplodnaviria</taxon>
        <taxon>Heunggongvirae</taxon>
        <taxon>Uroviricota</taxon>
        <taxon>Caudoviricetes</taxon>
        <taxon>Trautnerviridae</taxon>
        <taxon>Prospektnaukivirus</taxon>
        <taxon>Prospektnaukivirus sam112</taxon>
    </lineage>
</organism>
<dbReference type="Gene3D" id="1.20.120.20">
    <property type="entry name" value="Apolipoprotein"/>
    <property type="match status" value="1"/>
</dbReference>
<evidence type="ECO:0000313" key="3">
    <source>
        <dbReference type="Proteomes" id="UP000343370"/>
    </source>
</evidence>
<accession>A0A5Q2F3V1</accession>